<dbReference type="SMART" id="SM00889">
    <property type="entry name" value="EFG_IV"/>
    <property type="match status" value="1"/>
</dbReference>
<dbReference type="PROSITE" id="PS51722">
    <property type="entry name" value="G_TR_2"/>
    <property type="match status" value="1"/>
</dbReference>
<dbReference type="RefSeq" id="WP_048703247.1">
    <property type="nucleotide sequence ID" value="NZ_CP012034.1"/>
</dbReference>
<dbReference type="PANTHER" id="PTHR43261">
    <property type="entry name" value="TRANSLATION ELONGATION FACTOR G-RELATED"/>
    <property type="match status" value="1"/>
</dbReference>
<dbReference type="InterPro" id="IPR000795">
    <property type="entry name" value="T_Tr_GTP-bd_dom"/>
</dbReference>
<feature type="domain" description="Tr-type G" evidence="5">
    <location>
        <begin position="1"/>
        <end position="226"/>
    </location>
</feature>
<dbReference type="GO" id="GO:0003924">
    <property type="term" value="F:GTPase activity"/>
    <property type="evidence" value="ECO:0007669"/>
    <property type="project" value="InterPro"/>
</dbReference>
<gene>
    <name evidence="6" type="ORF">ABM34_03060</name>
</gene>
<dbReference type="InterPro" id="IPR035650">
    <property type="entry name" value="Tet_C"/>
</dbReference>
<dbReference type="PRINTS" id="PR01037">
    <property type="entry name" value="TCRTETOQM"/>
</dbReference>
<dbReference type="GO" id="GO:0003746">
    <property type="term" value="F:translation elongation factor activity"/>
    <property type="evidence" value="ECO:0007669"/>
    <property type="project" value="UniProtKB-KW"/>
</dbReference>
<dbReference type="EMBL" id="CP012034">
    <property type="protein sequence ID" value="AKP66634.1"/>
    <property type="molecule type" value="Genomic_DNA"/>
</dbReference>
<dbReference type="InterPro" id="IPR027417">
    <property type="entry name" value="P-loop_NTPase"/>
</dbReference>
<dbReference type="OrthoDB" id="9801591at2"/>
<evidence type="ECO:0000313" key="6">
    <source>
        <dbReference type="EMBL" id="AKP66634.1"/>
    </source>
</evidence>
<keyword evidence="2" id="KW-0648">Protein biosynthesis</keyword>
<keyword evidence="3" id="KW-0342">GTP-binding</keyword>
<dbReference type="Gene3D" id="3.30.70.240">
    <property type="match status" value="1"/>
</dbReference>
<dbReference type="STRING" id="1007676.ABM34_03060"/>
<evidence type="ECO:0000259" key="5">
    <source>
        <dbReference type="PROSITE" id="PS51722"/>
    </source>
</evidence>
<dbReference type="Pfam" id="PF03764">
    <property type="entry name" value="EFG_IV"/>
    <property type="match status" value="1"/>
</dbReference>
<keyword evidence="1" id="KW-0547">Nucleotide-binding</keyword>
<evidence type="ECO:0000313" key="7">
    <source>
        <dbReference type="Proteomes" id="UP000036106"/>
    </source>
</evidence>
<proteinExistence type="predicted"/>
<protein>
    <submittedName>
        <fullName evidence="6">Elongation factor G</fullName>
    </submittedName>
</protein>
<evidence type="ECO:0000256" key="1">
    <source>
        <dbReference type="ARBA" id="ARBA00022741"/>
    </source>
</evidence>
<dbReference type="PANTHER" id="PTHR43261:SF1">
    <property type="entry name" value="RIBOSOME-RELEASING FACTOR 2, MITOCHONDRIAL"/>
    <property type="match status" value="1"/>
</dbReference>
<dbReference type="InterPro" id="IPR014721">
    <property type="entry name" value="Ribsml_uS5_D2-typ_fold_subgr"/>
</dbReference>
<keyword evidence="6" id="KW-0251">Elongation factor</keyword>
<keyword evidence="7" id="KW-1185">Reference proteome</keyword>
<dbReference type="InterPro" id="IPR035647">
    <property type="entry name" value="EFG_III/V"/>
</dbReference>
<dbReference type="PRINTS" id="PR00315">
    <property type="entry name" value="ELONGATNFCT"/>
</dbReference>
<dbReference type="GO" id="GO:0046677">
    <property type="term" value="P:response to antibiotic"/>
    <property type="evidence" value="ECO:0007669"/>
    <property type="project" value="UniProtKB-KW"/>
</dbReference>
<dbReference type="SUPFAM" id="SSF50447">
    <property type="entry name" value="Translation proteins"/>
    <property type="match status" value="1"/>
</dbReference>
<organism evidence="6 7">
    <name type="scientific">Companilactobacillus ginsenosidimutans</name>
    <dbReference type="NCBI Taxonomy" id="1007676"/>
    <lineage>
        <taxon>Bacteria</taxon>
        <taxon>Bacillati</taxon>
        <taxon>Bacillota</taxon>
        <taxon>Bacilli</taxon>
        <taxon>Lactobacillales</taxon>
        <taxon>Lactobacillaceae</taxon>
        <taxon>Companilactobacillus</taxon>
    </lineage>
</organism>
<dbReference type="InterPro" id="IPR000640">
    <property type="entry name" value="EFG_V-like"/>
</dbReference>
<dbReference type="GO" id="GO:0005525">
    <property type="term" value="F:GTP binding"/>
    <property type="evidence" value="ECO:0007669"/>
    <property type="project" value="UniProtKB-KW"/>
</dbReference>
<dbReference type="NCBIfam" id="TIGR00231">
    <property type="entry name" value="small_GTP"/>
    <property type="match status" value="1"/>
</dbReference>
<dbReference type="Proteomes" id="UP000036106">
    <property type="component" value="Chromosome"/>
</dbReference>
<evidence type="ECO:0000256" key="3">
    <source>
        <dbReference type="ARBA" id="ARBA00023134"/>
    </source>
</evidence>
<evidence type="ECO:0000256" key="2">
    <source>
        <dbReference type="ARBA" id="ARBA00022917"/>
    </source>
</evidence>
<dbReference type="SUPFAM" id="SSF54980">
    <property type="entry name" value="EF-G C-terminal domain-like"/>
    <property type="match status" value="2"/>
</dbReference>
<dbReference type="Gene3D" id="3.40.50.300">
    <property type="entry name" value="P-loop containing nucleotide triphosphate hydrolases"/>
    <property type="match status" value="1"/>
</dbReference>
<dbReference type="SUPFAM" id="SSF54211">
    <property type="entry name" value="Ribosomal protein S5 domain 2-like"/>
    <property type="match status" value="1"/>
</dbReference>
<dbReference type="Pfam" id="PF00009">
    <property type="entry name" value="GTP_EFTU"/>
    <property type="match status" value="1"/>
</dbReference>
<dbReference type="InterPro" id="IPR005225">
    <property type="entry name" value="Small_GTP-bd"/>
</dbReference>
<dbReference type="InterPro" id="IPR020568">
    <property type="entry name" value="Ribosomal_Su5_D2-typ_SF"/>
</dbReference>
<dbReference type="GO" id="GO:0032790">
    <property type="term" value="P:ribosome disassembly"/>
    <property type="evidence" value="ECO:0007669"/>
    <property type="project" value="TreeGrafter"/>
</dbReference>
<dbReference type="Gene3D" id="3.30.230.10">
    <property type="match status" value="1"/>
</dbReference>
<dbReference type="Pfam" id="PF00679">
    <property type="entry name" value="EFG_C"/>
    <property type="match status" value="1"/>
</dbReference>
<reference evidence="7" key="1">
    <citation type="submission" date="2015-07" db="EMBL/GenBank/DDBJ databases">
        <title>Lactobacillus ginsenosidimutans/EMML 3141/ whole genome sequencing.</title>
        <authorList>
            <person name="Kim M.K."/>
            <person name="Im W.-T."/>
            <person name="Srinivasan S."/>
            <person name="Lee J.-J."/>
        </authorList>
    </citation>
    <scope>NUCLEOTIDE SEQUENCE [LARGE SCALE GENOMIC DNA]</scope>
    <source>
        <strain evidence="7">EMML 3041</strain>
    </source>
</reference>
<keyword evidence="4" id="KW-0046">Antibiotic resistance</keyword>
<accession>A0A0H4QE41</accession>
<dbReference type="AlphaFoldDB" id="A0A0H4QE41"/>
<dbReference type="InterPro" id="IPR009000">
    <property type="entry name" value="Transl_B-barrel_sf"/>
</dbReference>
<dbReference type="Gene3D" id="2.40.30.10">
    <property type="entry name" value="Translation factors"/>
    <property type="match status" value="1"/>
</dbReference>
<evidence type="ECO:0000256" key="4">
    <source>
        <dbReference type="ARBA" id="ARBA00023251"/>
    </source>
</evidence>
<dbReference type="PATRIC" id="fig|1007676.4.peg.635"/>
<dbReference type="SMART" id="SM00838">
    <property type="entry name" value="EFG_C"/>
    <property type="match status" value="1"/>
</dbReference>
<dbReference type="Gene3D" id="3.30.70.870">
    <property type="entry name" value="Elongation Factor G (Translational Gtpase), domain 3"/>
    <property type="match status" value="1"/>
</dbReference>
<name>A0A0H4QE41_9LACO</name>
<dbReference type="SUPFAM" id="SSF52540">
    <property type="entry name" value="P-loop containing nucleoside triphosphate hydrolases"/>
    <property type="match status" value="1"/>
</dbReference>
<dbReference type="KEGG" id="lgn:ABM34_03060"/>
<dbReference type="CDD" id="cd03711">
    <property type="entry name" value="Tet_C"/>
    <property type="match status" value="1"/>
</dbReference>
<dbReference type="InterPro" id="IPR005517">
    <property type="entry name" value="Transl_elong_EFG/EF2_IV"/>
</dbReference>
<sequence length="642" mass="71628">MKDIITGIVAHVDAGKTTLSESMLFDSGEIRNLGRVDNGDAFLDSDALEKKRGITIFSHQAEFQYKDMNVTLLDTPGHIDFVSQTEQVLQVLDYAILVVSATDGIQGHTRTLWRLLDKYQVPTFIFINKADANTAELSNVMDQLQNEFSTGCIAFASVDHDVQEEISLQDDAMVEQFLENDGLSDTDIQTLINQRKIFPCFTGSALKNTGITEFLDGLNQWTTENEILPDFAAKVFKVTHDHGERLSWIRVYGGSVKTKSLIYKDEKVNQIRIYNGEKYNTTSELKSNQVGAVTGLTKTFPGLALGNISGQAGSMIQPVLSYQLNSMDNEINTCLTALNQLNDENPQLNVKWNNDSKIITISVMGVIQLEILKQIMLERFDLSIDFDQGRILYKETISKSVEAVGHFEPLRHYAEVHLLLEPGERGSGITIASSCSQDVLPSNWQHQVLSNLSAKQHLGVLVGAPLTDIKITLINGRGSNVHSVGGDFRQATWRAVRQGLMMLQEQSGNVLLEPWYRFKLIINQNEVGRAMNDIQKMHGELDPLNNVSTYATTTLTGRAPVSEMADYAQEVREYTHGQGDLECIIDGFFECHDTEKVVQEINYNPVSDLENTPDSVFCAHGAGYPVPWNEVPEMAHVPYQKV</sequence>
<dbReference type="Pfam" id="PF14492">
    <property type="entry name" value="EFG_III"/>
    <property type="match status" value="1"/>
</dbReference>
<dbReference type="InterPro" id="IPR041095">
    <property type="entry name" value="EFG_II"/>
</dbReference>